<dbReference type="PANTHER" id="PTHR43720">
    <property type="entry name" value="2-AMINOMUCONIC SEMIALDEHYDE DEHYDROGENASE"/>
    <property type="match status" value="1"/>
</dbReference>
<dbReference type="FunFam" id="3.40.605.10:FF:000001">
    <property type="entry name" value="Aldehyde dehydrogenase 1"/>
    <property type="match status" value="1"/>
</dbReference>
<dbReference type="GO" id="GO:0016620">
    <property type="term" value="F:oxidoreductase activity, acting on the aldehyde or oxo group of donors, NAD or NADP as acceptor"/>
    <property type="evidence" value="ECO:0007669"/>
    <property type="project" value="InterPro"/>
</dbReference>
<dbReference type="HOGENOM" id="CLU_005391_0_2_1"/>
<dbReference type="SUPFAM" id="SSF53720">
    <property type="entry name" value="ALDH-like"/>
    <property type="match status" value="1"/>
</dbReference>
<evidence type="ECO:0000313" key="6">
    <source>
        <dbReference type="EnsemblMetazoa" id="CapteP108889"/>
    </source>
</evidence>
<dbReference type="PANTHER" id="PTHR43720:SF2">
    <property type="entry name" value="2-AMINOMUCONIC SEMIALDEHYDE DEHYDROGENASE"/>
    <property type="match status" value="1"/>
</dbReference>
<dbReference type="Gene3D" id="3.40.309.10">
    <property type="entry name" value="Aldehyde Dehydrogenase, Chain A, domain 2"/>
    <property type="match status" value="1"/>
</dbReference>
<evidence type="ECO:0000259" key="4">
    <source>
        <dbReference type="Pfam" id="PF00171"/>
    </source>
</evidence>
<gene>
    <name evidence="5" type="ORF">CAPTEDRAFT_108889</name>
</gene>
<dbReference type="OrthoDB" id="310895at2759"/>
<dbReference type="Proteomes" id="UP000014760">
    <property type="component" value="Unassembled WGS sequence"/>
</dbReference>
<dbReference type="Pfam" id="PF00171">
    <property type="entry name" value="Aldedh"/>
    <property type="match status" value="1"/>
</dbReference>
<evidence type="ECO:0000313" key="7">
    <source>
        <dbReference type="Proteomes" id="UP000014760"/>
    </source>
</evidence>
<evidence type="ECO:0000256" key="2">
    <source>
        <dbReference type="ARBA" id="ARBA00023002"/>
    </source>
</evidence>
<dbReference type="InterPro" id="IPR016161">
    <property type="entry name" value="Ald_DH/histidinol_DH"/>
</dbReference>
<reference evidence="6" key="3">
    <citation type="submission" date="2015-06" db="UniProtKB">
        <authorList>
            <consortium name="EnsemblMetazoa"/>
        </authorList>
    </citation>
    <scope>IDENTIFICATION</scope>
</reference>
<keyword evidence="2" id="KW-0560">Oxidoreductase</keyword>
<dbReference type="CDD" id="cd07093">
    <property type="entry name" value="ALDH_F8_HMSADH"/>
    <property type="match status" value="1"/>
</dbReference>
<dbReference type="FunFam" id="3.40.309.10:FF:000012">
    <property type="entry name" value="Betaine aldehyde dehydrogenase"/>
    <property type="match status" value="1"/>
</dbReference>
<organism evidence="5">
    <name type="scientific">Capitella teleta</name>
    <name type="common">Polychaete worm</name>
    <dbReference type="NCBI Taxonomy" id="283909"/>
    <lineage>
        <taxon>Eukaryota</taxon>
        <taxon>Metazoa</taxon>
        <taxon>Spiralia</taxon>
        <taxon>Lophotrochozoa</taxon>
        <taxon>Annelida</taxon>
        <taxon>Polychaeta</taxon>
        <taxon>Sedentaria</taxon>
        <taxon>Scolecida</taxon>
        <taxon>Capitellidae</taxon>
        <taxon>Capitella</taxon>
    </lineage>
</organism>
<dbReference type="STRING" id="283909.R7VGQ8"/>
<keyword evidence="3" id="KW-0520">NAD</keyword>
<reference evidence="7" key="1">
    <citation type="submission" date="2012-12" db="EMBL/GenBank/DDBJ databases">
        <authorList>
            <person name="Hellsten U."/>
            <person name="Grimwood J."/>
            <person name="Chapman J.A."/>
            <person name="Shapiro H."/>
            <person name="Aerts A."/>
            <person name="Otillar R.P."/>
            <person name="Terry A.Y."/>
            <person name="Boore J.L."/>
            <person name="Simakov O."/>
            <person name="Marletaz F."/>
            <person name="Cho S.-J."/>
            <person name="Edsinger-Gonzales E."/>
            <person name="Havlak P."/>
            <person name="Kuo D.-H."/>
            <person name="Larsson T."/>
            <person name="Lv J."/>
            <person name="Arendt D."/>
            <person name="Savage R."/>
            <person name="Osoegawa K."/>
            <person name="de Jong P."/>
            <person name="Lindberg D.R."/>
            <person name="Seaver E.C."/>
            <person name="Weisblat D.A."/>
            <person name="Putnam N.H."/>
            <person name="Grigoriev I.V."/>
            <person name="Rokhsar D.S."/>
        </authorList>
    </citation>
    <scope>NUCLEOTIDE SEQUENCE</scope>
    <source>
        <strain evidence="7">I ESC-2004</strain>
    </source>
</reference>
<dbReference type="Gene3D" id="3.40.605.10">
    <property type="entry name" value="Aldehyde Dehydrogenase, Chain A, domain 1"/>
    <property type="match status" value="1"/>
</dbReference>
<protein>
    <recommendedName>
        <fullName evidence="4">Aldehyde dehydrogenase domain-containing protein</fullName>
    </recommendedName>
</protein>
<keyword evidence="7" id="KW-1185">Reference proteome</keyword>
<name>R7VGQ8_CAPTE</name>
<proteinExistence type="inferred from homology"/>
<evidence type="ECO:0000256" key="1">
    <source>
        <dbReference type="ARBA" id="ARBA00009986"/>
    </source>
</evidence>
<accession>R7VGQ8</accession>
<dbReference type="InterPro" id="IPR015590">
    <property type="entry name" value="Aldehyde_DH_dom"/>
</dbReference>
<dbReference type="InterPro" id="IPR016162">
    <property type="entry name" value="Ald_DH_N"/>
</dbReference>
<reference evidence="5 7" key="2">
    <citation type="journal article" date="2013" name="Nature">
        <title>Insights into bilaterian evolution from three spiralian genomes.</title>
        <authorList>
            <person name="Simakov O."/>
            <person name="Marletaz F."/>
            <person name="Cho S.J."/>
            <person name="Edsinger-Gonzales E."/>
            <person name="Havlak P."/>
            <person name="Hellsten U."/>
            <person name="Kuo D.H."/>
            <person name="Larsson T."/>
            <person name="Lv J."/>
            <person name="Arendt D."/>
            <person name="Savage R."/>
            <person name="Osoegawa K."/>
            <person name="de Jong P."/>
            <person name="Grimwood J."/>
            <person name="Chapman J.A."/>
            <person name="Shapiro H."/>
            <person name="Aerts A."/>
            <person name="Otillar R.P."/>
            <person name="Terry A.Y."/>
            <person name="Boore J.L."/>
            <person name="Grigoriev I.V."/>
            <person name="Lindberg D.R."/>
            <person name="Seaver E.C."/>
            <person name="Weisblat D.A."/>
            <person name="Putnam N.H."/>
            <person name="Rokhsar D.S."/>
        </authorList>
    </citation>
    <scope>NUCLEOTIDE SEQUENCE</scope>
    <source>
        <strain evidence="5 7">I ESC-2004</strain>
    </source>
</reference>
<dbReference type="EnsemblMetazoa" id="CapteT108889">
    <property type="protein sequence ID" value="CapteP108889"/>
    <property type="gene ID" value="CapteG108889"/>
</dbReference>
<evidence type="ECO:0000313" key="5">
    <source>
        <dbReference type="EMBL" id="ELU17737.1"/>
    </source>
</evidence>
<dbReference type="InterPro" id="IPR016163">
    <property type="entry name" value="Ald_DH_C"/>
</dbReference>
<feature type="domain" description="Aldehyde dehydrogenase" evidence="4">
    <location>
        <begin position="22"/>
        <end position="477"/>
    </location>
</feature>
<comment type="similarity">
    <text evidence="1">Belongs to the aldehyde dehydrogenase family.</text>
</comment>
<dbReference type="EMBL" id="KB292361">
    <property type="protein sequence ID" value="ELU17737.1"/>
    <property type="molecule type" value="Genomic_DNA"/>
</dbReference>
<dbReference type="AlphaFoldDB" id="R7VGQ8"/>
<dbReference type="OMA" id="FGRPCGE"/>
<sequence>MTKFVQVKNFINGEFTDCVGMLDSFNPATGEVWAKIPDSGQNEVDAAVNAAAQAFPGWSQTPQAKRSAILQKVADILESRFDEFAVAESRDQGKPVSLAKKMDIPRAVHNMRFFATSCLNYQEKANYMDIPGALNYTTRLPVGVAGIICPWNLPMFLLTFKLAPAIASGNTVVCKPSEMTSVTAWMFCEVLNEAGVPPGVVNMVFGTGPKAGDALVRHPSVPLISFTGGTATACLIKAAIATQCKKLALELSAKNAGIIFEDADLEKCIPTTIRSCFVNQGEVALCTSRVFVQRSIYDRFLEKFIAEARAIKVGDPSEPDTWMGALVTQEHAAKVVGYIQQAAEGGATIQCGHGVVKLLYLLQGYFVRPTIITDVKDDDVIMQEEVFGPVVCVVPFDNEEEVVKRANGVQYGICVALWTSDVGRLHRVARKLEAGTVWANCWLVRNLYMPFGGCKSSGVGREGAVDSMEFYTDVKTVCVQIE</sequence>
<dbReference type="EMBL" id="AMQN01016738">
    <property type="status" value="NOT_ANNOTATED_CDS"/>
    <property type="molecule type" value="Genomic_DNA"/>
</dbReference>
<evidence type="ECO:0000256" key="3">
    <source>
        <dbReference type="ARBA" id="ARBA00023027"/>
    </source>
</evidence>